<sequence length="102" mass="11463">MGVELEDAASRTWWARILYTLGSQYGRTQLRFVARASDGRRLYVSDTFPGPPLNATPPEEAWAPGLQASLHQLCQDITRDGWSETGRGAQPWDLTFSRRKAP</sequence>
<name>A0A0B4DMR2_PSEPS</name>
<comment type="caution">
    <text evidence="1">The sequence shown here is derived from an EMBL/GenBank/DDBJ whole genome shotgun (WGS) entry which is preliminary data.</text>
</comment>
<accession>A0A0B4DMR2</accession>
<dbReference type="EMBL" id="JWTB01000012">
    <property type="protein sequence ID" value="KIC67996.1"/>
    <property type="molecule type" value="Genomic_DNA"/>
</dbReference>
<protein>
    <submittedName>
        <fullName evidence="1">Uncharacterized protein</fullName>
    </submittedName>
</protein>
<dbReference type="AlphaFoldDB" id="A0A0B4DMR2"/>
<organism evidence="1 2">
    <name type="scientific">Pseudarthrobacter phenanthrenivorans</name>
    <name type="common">Arthrobacter phenanthrenivorans</name>
    <dbReference type="NCBI Taxonomy" id="361575"/>
    <lineage>
        <taxon>Bacteria</taxon>
        <taxon>Bacillati</taxon>
        <taxon>Actinomycetota</taxon>
        <taxon>Actinomycetes</taxon>
        <taxon>Micrococcales</taxon>
        <taxon>Micrococcaceae</taxon>
        <taxon>Pseudarthrobacter</taxon>
    </lineage>
</organism>
<evidence type="ECO:0000313" key="2">
    <source>
        <dbReference type="Proteomes" id="UP000031196"/>
    </source>
</evidence>
<dbReference type="Proteomes" id="UP000031196">
    <property type="component" value="Unassembled WGS sequence"/>
</dbReference>
<evidence type="ECO:0000313" key="1">
    <source>
        <dbReference type="EMBL" id="KIC67996.1"/>
    </source>
</evidence>
<reference evidence="1 2" key="1">
    <citation type="submission" date="2014-12" db="EMBL/GenBank/DDBJ databases">
        <title>Genome sequencing of Arthrobacter phenanthrenivorans SWC37.</title>
        <authorList>
            <person name="Tan P.W."/>
            <person name="Chan K.-G."/>
        </authorList>
    </citation>
    <scope>NUCLEOTIDE SEQUENCE [LARGE SCALE GENOMIC DNA]</scope>
    <source>
        <strain evidence="1 2">SWC37</strain>
    </source>
</reference>
<gene>
    <name evidence="1" type="ORF">RM50_06735</name>
</gene>
<proteinExistence type="predicted"/>